<comment type="catalytic activity">
    <reaction evidence="1">
        <text>inosine + phosphate = alpha-D-ribose 1-phosphate + hypoxanthine</text>
        <dbReference type="Rhea" id="RHEA:27646"/>
        <dbReference type="ChEBI" id="CHEBI:17368"/>
        <dbReference type="ChEBI" id="CHEBI:17596"/>
        <dbReference type="ChEBI" id="CHEBI:43474"/>
        <dbReference type="ChEBI" id="CHEBI:57720"/>
        <dbReference type="EC" id="2.4.2.1"/>
    </reaction>
    <physiologicalReaction direction="left-to-right" evidence="1">
        <dbReference type="Rhea" id="RHEA:27647"/>
    </physiologicalReaction>
</comment>
<sequence>MSDGEWFLRSGILNVSHGFFTREGGVSPAPYDTLNCSLNSQDEQANVLENRARVAKEIGVEPANLLGLRQTHSDVTVPVTSGTSLWKIGDGPDGDALATDRPDVAVGIITADCGPVLLSSADGKIVGAAHAGWRGAAGGILESVIRQMQTLGAKEIVATVGPCIGPESYEVGSDMHADVLKQDGEAEQFFLPGQKEGHFYFNLPGYCLFRLKRAGLKTVNSLGVDTLTNQRFFSHRRRTLAGGGQIGHQISVIRAKG</sequence>
<comment type="caution">
    <text evidence="12">The sequence shown here is derived from an EMBL/GenBank/DDBJ whole genome shotgun (WGS) entry which is preliminary data.</text>
</comment>
<dbReference type="Proteomes" id="UP000004949">
    <property type="component" value="Unassembled WGS sequence"/>
</dbReference>
<keyword evidence="4" id="KW-0479">Metal-binding</keyword>
<dbReference type="Pfam" id="PF02578">
    <property type="entry name" value="Cu-oxidase_4"/>
    <property type="match status" value="1"/>
</dbReference>
<dbReference type="PANTHER" id="PTHR30616">
    <property type="entry name" value="UNCHARACTERIZED PROTEIN YFIH"/>
    <property type="match status" value="1"/>
</dbReference>
<feature type="coiled-coil region" evidence="11">
    <location>
        <begin position="31"/>
        <end position="58"/>
    </location>
</feature>
<dbReference type="PATRIC" id="fig|1088869.3.peg.2027"/>
<evidence type="ECO:0000256" key="2">
    <source>
        <dbReference type="ARBA" id="ARBA00007353"/>
    </source>
</evidence>
<dbReference type="RefSeq" id="WP_008852180.1">
    <property type="nucleotide sequence ID" value="NZ_AGQV01000006.1"/>
</dbReference>
<evidence type="ECO:0000256" key="11">
    <source>
        <dbReference type="SAM" id="Coils"/>
    </source>
</evidence>
<evidence type="ECO:0000313" key="13">
    <source>
        <dbReference type="Proteomes" id="UP000004949"/>
    </source>
</evidence>
<accession>G6XKL7</accession>
<dbReference type="CDD" id="cd16833">
    <property type="entry name" value="YfiH"/>
    <property type="match status" value="1"/>
</dbReference>
<protein>
    <recommendedName>
        <fullName evidence="10">Purine nucleoside phosphorylase</fullName>
    </recommendedName>
</protein>
<proteinExistence type="inferred from homology"/>
<evidence type="ECO:0000256" key="5">
    <source>
        <dbReference type="ARBA" id="ARBA00022801"/>
    </source>
</evidence>
<dbReference type="InterPro" id="IPR003730">
    <property type="entry name" value="Cu_polyphenol_OxRdtase"/>
</dbReference>
<evidence type="ECO:0000256" key="9">
    <source>
        <dbReference type="ARBA" id="ARBA00049893"/>
    </source>
</evidence>
<dbReference type="AlphaFoldDB" id="G6XKL7"/>
<keyword evidence="13" id="KW-1185">Reference proteome</keyword>
<dbReference type="GO" id="GO:0017061">
    <property type="term" value="F:S-methyl-5-thioadenosine phosphorylase activity"/>
    <property type="evidence" value="ECO:0007669"/>
    <property type="project" value="UniProtKB-EC"/>
</dbReference>
<evidence type="ECO:0000256" key="10">
    <source>
        <dbReference type="RuleBase" id="RU361274"/>
    </source>
</evidence>
<dbReference type="GO" id="GO:0016787">
    <property type="term" value="F:hydrolase activity"/>
    <property type="evidence" value="ECO:0007669"/>
    <property type="project" value="UniProtKB-KW"/>
</dbReference>
<keyword evidence="5" id="KW-0378">Hydrolase</keyword>
<evidence type="ECO:0000256" key="8">
    <source>
        <dbReference type="ARBA" id="ARBA00048968"/>
    </source>
</evidence>
<dbReference type="PANTHER" id="PTHR30616:SF2">
    <property type="entry name" value="PURINE NUCLEOSIDE PHOSPHORYLASE LACC1"/>
    <property type="match status" value="1"/>
</dbReference>
<dbReference type="GO" id="GO:0005507">
    <property type="term" value="F:copper ion binding"/>
    <property type="evidence" value="ECO:0007669"/>
    <property type="project" value="TreeGrafter"/>
</dbReference>
<dbReference type="SUPFAM" id="SSF64438">
    <property type="entry name" value="CNF1/YfiH-like putative cysteine hydrolases"/>
    <property type="match status" value="1"/>
</dbReference>
<gene>
    <name evidence="12" type="ORF">GMO_20330</name>
</gene>
<evidence type="ECO:0000313" key="12">
    <source>
        <dbReference type="EMBL" id="EHH67813.1"/>
    </source>
</evidence>
<dbReference type="OrthoDB" id="4279at2"/>
<comment type="catalytic activity">
    <reaction evidence="8">
        <text>adenosine + phosphate = alpha-D-ribose 1-phosphate + adenine</text>
        <dbReference type="Rhea" id="RHEA:27642"/>
        <dbReference type="ChEBI" id="CHEBI:16335"/>
        <dbReference type="ChEBI" id="CHEBI:16708"/>
        <dbReference type="ChEBI" id="CHEBI:43474"/>
        <dbReference type="ChEBI" id="CHEBI:57720"/>
        <dbReference type="EC" id="2.4.2.1"/>
    </reaction>
    <physiologicalReaction direction="left-to-right" evidence="8">
        <dbReference type="Rhea" id="RHEA:27643"/>
    </physiologicalReaction>
</comment>
<evidence type="ECO:0000256" key="6">
    <source>
        <dbReference type="ARBA" id="ARBA00022833"/>
    </source>
</evidence>
<keyword evidence="11" id="KW-0175">Coiled coil</keyword>
<dbReference type="NCBIfam" id="TIGR00726">
    <property type="entry name" value="peptidoglycan editing factor PgeF"/>
    <property type="match status" value="1"/>
</dbReference>
<name>G6XKL7_9PROT</name>
<reference evidence="12 13" key="1">
    <citation type="submission" date="2011-10" db="EMBL/GenBank/DDBJ databases">
        <title>Genome sequence of Gluconobacter morbifer G707, isolated from Drosophila gut.</title>
        <authorList>
            <person name="Lee W.-J."/>
            <person name="Kim E.-K."/>
        </authorList>
    </citation>
    <scope>NUCLEOTIDE SEQUENCE [LARGE SCALE GENOMIC DNA]</scope>
    <source>
        <strain evidence="12 13">G707</strain>
    </source>
</reference>
<dbReference type="STRING" id="1088869.GMO_20330"/>
<evidence type="ECO:0000256" key="4">
    <source>
        <dbReference type="ARBA" id="ARBA00022723"/>
    </source>
</evidence>
<comment type="similarity">
    <text evidence="2 10">Belongs to the purine nucleoside phosphorylase YfiH/LACC1 family.</text>
</comment>
<organism evidence="12 13">
    <name type="scientific">Gluconobacter morbifer G707</name>
    <dbReference type="NCBI Taxonomy" id="1088869"/>
    <lineage>
        <taxon>Bacteria</taxon>
        <taxon>Pseudomonadati</taxon>
        <taxon>Pseudomonadota</taxon>
        <taxon>Alphaproteobacteria</taxon>
        <taxon>Acetobacterales</taxon>
        <taxon>Acetobacteraceae</taxon>
        <taxon>Gluconobacter</taxon>
    </lineage>
</organism>
<dbReference type="InterPro" id="IPR038371">
    <property type="entry name" value="Cu_polyphenol_OxRdtase_sf"/>
</dbReference>
<dbReference type="Gene3D" id="3.60.140.10">
    <property type="entry name" value="CNF1/YfiH-like putative cysteine hydrolases"/>
    <property type="match status" value="1"/>
</dbReference>
<evidence type="ECO:0000256" key="7">
    <source>
        <dbReference type="ARBA" id="ARBA00047989"/>
    </source>
</evidence>
<dbReference type="InterPro" id="IPR011324">
    <property type="entry name" value="Cytotoxic_necrot_fac-like_cat"/>
</dbReference>
<comment type="catalytic activity">
    <reaction evidence="9">
        <text>S-methyl-5'-thioadenosine + phosphate = 5-(methylsulfanyl)-alpha-D-ribose 1-phosphate + adenine</text>
        <dbReference type="Rhea" id="RHEA:11852"/>
        <dbReference type="ChEBI" id="CHEBI:16708"/>
        <dbReference type="ChEBI" id="CHEBI:17509"/>
        <dbReference type="ChEBI" id="CHEBI:43474"/>
        <dbReference type="ChEBI" id="CHEBI:58533"/>
        <dbReference type="EC" id="2.4.2.28"/>
    </reaction>
    <physiologicalReaction direction="left-to-right" evidence="9">
        <dbReference type="Rhea" id="RHEA:11853"/>
    </physiologicalReaction>
</comment>
<dbReference type="eggNOG" id="COG1496">
    <property type="taxonomic scope" value="Bacteria"/>
</dbReference>
<evidence type="ECO:0000256" key="1">
    <source>
        <dbReference type="ARBA" id="ARBA00000553"/>
    </source>
</evidence>
<dbReference type="EMBL" id="AGQV01000006">
    <property type="protein sequence ID" value="EHH67813.1"/>
    <property type="molecule type" value="Genomic_DNA"/>
</dbReference>
<comment type="catalytic activity">
    <reaction evidence="7">
        <text>adenosine + H2O + H(+) = inosine + NH4(+)</text>
        <dbReference type="Rhea" id="RHEA:24408"/>
        <dbReference type="ChEBI" id="CHEBI:15377"/>
        <dbReference type="ChEBI" id="CHEBI:15378"/>
        <dbReference type="ChEBI" id="CHEBI:16335"/>
        <dbReference type="ChEBI" id="CHEBI:17596"/>
        <dbReference type="ChEBI" id="CHEBI:28938"/>
        <dbReference type="EC" id="3.5.4.4"/>
    </reaction>
    <physiologicalReaction direction="left-to-right" evidence="7">
        <dbReference type="Rhea" id="RHEA:24409"/>
    </physiologicalReaction>
</comment>
<evidence type="ECO:0000256" key="3">
    <source>
        <dbReference type="ARBA" id="ARBA00022679"/>
    </source>
</evidence>
<keyword evidence="6" id="KW-0862">Zinc</keyword>
<keyword evidence="3" id="KW-0808">Transferase</keyword>